<dbReference type="GO" id="GO:0071897">
    <property type="term" value="P:DNA biosynthetic process"/>
    <property type="evidence" value="ECO:0007669"/>
    <property type="project" value="UniProtKB-ARBA"/>
</dbReference>
<dbReference type="InterPro" id="IPR000477">
    <property type="entry name" value="RT_dom"/>
</dbReference>
<dbReference type="PANTHER" id="PTHR19446">
    <property type="entry name" value="REVERSE TRANSCRIPTASES"/>
    <property type="match status" value="1"/>
</dbReference>
<dbReference type="SUPFAM" id="SSF56672">
    <property type="entry name" value="DNA/RNA polymerases"/>
    <property type="match status" value="1"/>
</dbReference>
<dbReference type="EMBL" id="GIKN01005388">
    <property type="protein sequence ID" value="NIE47661.1"/>
    <property type="molecule type" value="Transcribed_RNA"/>
</dbReference>
<dbReference type="OrthoDB" id="6491159at2759"/>
<organism evidence="2">
    <name type="scientific">Rhipicephalus microplus</name>
    <name type="common">Cattle tick</name>
    <name type="synonym">Boophilus microplus</name>
    <dbReference type="NCBI Taxonomy" id="6941"/>
    <lineage>
        <taxon>Eukaryota</taxon>
        <taxon>Metazoa</taxon>
        <taxon>Ecdysozoa</taxon>
        <taxon>Arthropoda</taxon>
        <taxon>Chelicerata</taxon>
        <taxon>Arachnida</taxon>
        <taxon>Acari</taxon>
        <taxon>Parasitiformes</taxon>
        <taxon>Ixodida</taxon>
        <taxon>Ixodoidea</taxon>
        <taxon>Ixodidae</taxon>
        <taxon>Rhipicephalinae</taxon>
        <taxon>Rhipicephalus</taxon>
        <taxon>Boophilus</taxon>
    </lineage>
</organism>
<dbReference type="Pfam" id="PF00078">
    <property type="entry name" value="RVT_1"/>
    <property type="match status" value="1"/>
</dbReference>
<dbReference type="VEuPathDB" id="VectorBase:LOC119171601"/>
<proteinExistence type="predicted"/>
<feature type="domain" description="Reverse transcriptase" evidence="1">
    <location>
        <begin position="1"/>
        <end position="193"/>
    </location>
</feature>
<protein>
    <submittedName>
        <fullName evidence="2">Putative tick transposon</fullName>
    </submittedName>
</protein>
<accession>A0A6G5A9J3</accession>
<evidence type="ECO:0000259" key="1">
    <source>
        <dbReference type="PROSITE" id="PS50878"/>
    </source>
</evidence>
<reference evidence="2" key="1">
    <citation type="submission" date="2020-03" db="EMBL/GenBank/DDBJ databases">
        <title>A transcriptome and proteome of the tick Rhipicephalus microplus shaped by the genetic composition of its hosts and developmental stage.</title>
        <authorList>
            <person name="Garcia G.R."/>
            <person name="Ribeiro J.M.C."/>
            <person name="Maruyama S.R."/>
            <person name="Gardinasse L.G."/>
            <person name="Nelson K."/>
            <person name="Ferreira B.R."/>
            <person name="Andrade T.G."/>
            <person name="Santos I.K.F.M."/>
        </authorList>
    </citation>
    <scope>NUCLEOTIDE SEQUENCE</scope>
    <source>
        <strain evidence="2">NSGR</strain>
        <tissue evidence="2">Salivary glands</tissue>
    </source>
</reference>
<dbReference type="AlphaFoldDB" id="A0A6G5A9J3"/>
<dbReference type="PROSITE" id="PS50878">
    <property type="entry name" value="RT_POL"/>
    <property type="match status" value="1"/>
</dbReference>
<name>A0A6G5A9J3_RHIMP</name>
<evidence type="ECO:0000313" key="2">
    <source>
        <dbReference type="EMBL" id="NIE47661.1"/>
    </source>
</evidence>
<dbReference type="InterPro" id="IPR043502">
    <property type="entry name" value="DNA/RNA_pol_sf"/>
</dbReference>
<sequence>MGKLFERVIHNRLQNFIEDNSLFPATMLGSRNGLSTQDAFLLLQEEVLSYIPTGGEHLILALDLKGAFDTTSHEAILTELNNMGRGTNTYNYIKAFLTERRASISIAQVTSYAFEMPNKGTPQGAILSPLLFNITMLGLTRALDEVPQLGYTLYADDITLWAMRGSLANKEQTLQEAATAVENFAKASGLSCA</sequence>